<feature type="transmembrane region" description="Helical" evidence="8">
    <location>
        <begin position="64"/>
        <end position="84"/>
    </location>
</feature>
<reference evidence="9 10" key="1">
    <citation type="submission" date="2014-01" db="EMBL/GenBank/DDBJ databases">
        <title>Comparative genomics of Petrotoga.</title>
        <authorList>
            <person name="Chow K."/>
            <person name="Charchuk R."/>
            <person name="Nesbo C.L."/>
        </authorList>
    </citation>
    <scope>NUCLEOTIDE SEQUENCE [LARGE SCALE GENOMIC DNA]</scope>
    <source>
        <strain evidence="9 10">DSM 16923</strain>
    </source>
</reference>
<dbReference type="Proteomes" id="UP000236950">
    <property type="component" value="Unassembled WGS sequence"/>
</dbReference>
<feature type="transmembrane region" description="Helical" evidence="8">
    <location>
        <begin position="120"/>
        <end position="142"/>
    </location>
</feature>
<dbReference type="SUPFAM" id="SSF81345">
    <property type="entry name" value="ABC transporter involved in vitamin B12 uptake, BtuC"/>
    <property type="match status" value="1"/>
</dbReference>
<evidence type="ECO:0000313" key="9">
    <source>
        <dbReference type="EMBL" id="POZ91243.1"/>
    </source>
</evidence>
<feature type="transmembrane region" description="Helical" evidence="8">
    <location>
        <begin position="96"/>
        <end position="114"/>
    </location>
</feature>
<evidence type="ECO:0000256" key="7">
    <source>
        <dbReference type="ARBA" id="ARBA00023136"/>
    </source>
</evidence>
<feature type="transmembrane region" description="Helical" evidence="8">
    <location>
        <begin position="12"/>
        <end position="32"/>
    </location>
</feature>
<protein>
    <submittedName>
        <fullName evidence="9">ABC transporter permease</fullName>
    </submittedName>
</protein>
<dbReference type="RefSeq" id="WP_103898999.1">
    <property type="nucleotide sequence ID" value="NZ_JALY01000223.1"/>
</dbReference>
<comment type="caution">
    <text evidence="9">The sequence shown here is derived from an EMBL/GenBank/DDBJ whole genome shotgun (WGS) entry which is preliminary data.</text>
</comment>
<dbReference type="PANTHER" id="PTHR30472:SF70">
    <property type="entry name" value="MOLYBDATE IMPORT SYSTEM PERMEASE PROTEIN MOLB"/>
    <property type="match status" value="1"/>
</dbReference>
<dbReference type="InterPro" id="IPR037294">
    <property type="entry name" value="ABC_BtuC-like"/>
</dbReference>
<dbReference type="GO" id="GO:0022857">
    <property type="term" value="F:transmembrane transporter activity"/>
    <property type="evidence" value="ECO:0007669"/>
    <property type="project" value="InterPro"/>
</dbReference>
<dbReference type="InterPro" id="IPR000522">
    <property type="entry name" value="ABC_transptr_permease_BtuC"/>
</dbReference>
<sequence length="339" mass="37552">MHIQSQRKTLTLLIILLISVFIISLFIGRYKISISEILTNMGTRIIREESINSNDWNVFFYIRLPRIILVTIVGAILSMTGATYQSVFRNPLASPSILGVSAGSAFGVALGILLNKEGLLGPYLFSFSFGLIAVFLTFYISVWSKVKGVTVLVLAGMAVTSFFNAGVSLIQYLADPYEKLPNIVFWLMGGFNRAGWREVYISLFSMVPGIIILLILRWHLNVMSMGDEEAISMGVNVKWTRILLIFVSTVMIVPTVAVAGQVTWIGLVTPHIARYIIGANHRYMLPAAGVLGGILLLIMDNIARTLTPSEIPISIVTAFIGAPFFVYLLIRRRESGWNQ</sequence>
<keyword evidence="4" id="KW-1003">Cell membrane</keyword>
<dbReference type="GO" id="GO:0005886">
    <property type="term" value="C:plasma membrane"/>
    <property type="evidence" value="ECO:0007669"/>
    <property type="project" value="UniProtKB-SubCell"/>
</dbReference>
<dbReference type="PANTHER" id="PTHR30472">
    <property type="entry name" value="FERRIC ENTEROBACTIN TRANSPORT SYSTEM PERMEASE PROTEIN"/>
    <property type="match status" value="1"/>
</dbReference>
<name>A0A2S5EDK6_9BACT</name>
<evidence type="ECO:0000256" key="2">
    <source>
        <dbReference type="ARBA" id="ARBA00007935"/>
    </source>
</evidence>
<keyword evidence="7 8" id="KW-0472">Membrane</keyword>
<feature type="transmembrane region" description="Helical" evidence="8">
    <location>
        <begin position="283"/>
        <end position="299"/>
    </location>
</feature>
<feature type="transmembrane region" description="Helical" evidence="8">
    <location>
        <begin position="194"/>
        <end position="216"/>
    </location>
</feature>
<dbReference type="Gene3D" id="1.10.3470.10">
    <property type="entry name" value="ABC transporter involved in vitamin B12 uptake, BtuC"/>
    <property type="match status" value="1"/>
</dbReference>
<dbReference type="GO" id="GO:0033214">
    <property type="term" value="P:siderophore-iron import into cell"/>
    <property type="evidence" value="ECO:0007669"/>
    <property type="project" value="TreeGrafter"/>
</dbReference>
<evidence type="ECO:0000256" key="6">
    <source>
        <dbReference type="ARBA" id="ARBA00022989"/>
    </source>
</evidence>
<evidence type="ECO:0000256" key="1">
    <source>
        <dbReference type="ARBA" id="ARBA00004651"/>
    </source>
</evidence>
<dbReference type="CDD" id="cd06550">
    <property type="entry name" value="TM_ABC_iron-siderophores_like"/>
    <property type="match status" value="1"/>
</dbReference>
<feature type="transmembrane region" description="Helical" evidence="8">
    <location>
        <begin position="311"/>
        <end position="330"/>
    </location>
</feature>
<dbReference type="FunFam" id="1.10.3470.10:FF:000001">
    <property type="entry name" value="Vitamin B12 ABC transporter permease BtuC"/>
    <property type="match status" value="1"/>
</dbReference>
<evidence type="ECO:0000256" key="3">
    <source>
        <dbReference type="ARBA" id="ARBA00022448"/>
    </source>
</evidence>
<dbReference type="AlphaFoldDB" id="A0A2S5EDK6"/>
<keyword evidence="10" id="KW-1185">Reference proteome</keyword>
<evidence type="ECO:0000256" key="4">
    <source>
        <dbReference type="ARBA" id="ARBA00022475"/>
    </source>
</evidence>
<evidence type="ECO:0000256" key="8">
    <source>
        <dbReference type="SAM" id="Phobius"/>
    </source>
</evidence>
<comment type="subcellular location">
    <subcellularLocation>
        <location evidence="1">Cell membrane</location>
        <topology evidence="1">Multi-pass membrane protein</topology>
    </subcellularLocation>
</comment>
<keyword evidence="6 8" id="KW-1133">Transmembrane helix</keyword>
<evidence type="ECO:0000313" key="10">
    <source>
        <dbReference type="Proteomes" id="UP000236950"/>
    </source>
</evidence>
<gene>
    <name evidence="9" type="ORF">AA81_10660</name>
</gene>
<feature type="transmembrane region" description="Helical" evidence="8">
    <location>
        <begin position="242"/>
        <end position="263"/>
    </location>
</feature>
<accession>A0A2S5EDK6</accession>
<keyword evidence="3" id="KW-0813">Transport</keyword>
<proteinExistence type="inferred from homology"/>
<dbReference type="EMBL" id="JALY01000223">
    <property type="protein sequence ID" value="POZ91243.1"/>
    <property type="molecule type" value="Genomic_DNA"/>
</dbReference>
<dbReference type="Pfam" id="PF01032">
    <property type="entry name" value="FecCD"/>
    <property type="match status" value="1"/>
</dbReference>
<comment type="similarity">
    <text evidence="2">Belongs to the binding-protein-dependent transport system permease family. FecCD subfamily.</text>
</comment>
<feature type="transmembrane region" description="Helical" evidence="8">
    <location>
        <begin position="149"/>
        <end position="174"/>
    </location>
</feature>
<evidence type="ECO:0000256" key="5">
    <source>
        <dbReference type="ARBA" id="ARBA00022692"/>
    </source>
</evidence>
<organism evidence="9 10">
    <name type="scientific">Petrotoga halophila DSM 16923</name>
    <dbReference type="NCBI Taxonomy" id="1122953"/>
    <lineage>
        <taxon>Bacteria</taxon>
        <taxon>Thermotogati</taxon>
        <taxon>Thermotogota</taxon>
        <taxon>Thermotogae</taxon>
        <taxon>Petrotogales</taxon>
        <taxon>Petrotogaceae</taxon>
        <taxon>Petrotoga</taxon>
    </lineage>
</organism>
<keyword evidence="5 8" id="KW-0812">Transmembrane</keyword>